<sequence length="503" mass="50752">MSAQGNSADGRHDVVVIGAGVAGLVAARACARLGLSVLVVEASDAAGGCVGPTEIAGLSLDTGAEGFATRNDAVATLLGELGLGGDIVDPNPAGAWLRLPALHGNGALTVPMPKLSLLGIPGSPLASDVVAAIGWKAAIRAYLDRLRPVLTIGTEKNLGELVEKRMGSAVLDRLVAPISGGVYSADPRMLEVDAVAPGLNAAFTRAGSLSGAVSLLKTEAKPGAGVRGIRGGMHRLVDALLAELAHYGAEVRLGARAVGLREEPNGSWLVSAESTRAESADTESASAEGAAESVALQIAARAVIVATPSTAALGLLADARPDWDEAAGDWAAGSSVEIVTLVLDAPALDSAPRGTGVLVGAGTPGTTAKALTHSTAKWAWLAEAAGPGRHVVRLSYGRIGEVNPSAALGDDELTALALRDASAILGVELDVTQLVGSARTPWRDALSHAALGQKDRVAALRARLEEEPTLAVTGSWLGGTGLASVIPDATEAAGGIRRHFVHL</sequence>
<dbReference type="PANTHER" id="PTHR42923">
    <property type="entry name" value="PROTOPORPHYRINOGEN OXIDASE"/>
    <property type="match status" value="1"/>
</dbReference>
<dbReference type="InterPro" id="IPR050464">
    <property type="entry name" value="Zeta_carotene_desat/Oxidored"/>
</dbReference>
<organism evidence="2 3">
    <name type="scientific">Microterricola pindariensis</name>
    <dbReference type="NCBI Taxonomy" id="478010"/>
    <lineage>
        <taxon>Bacteria</taxon>
        <taxon>Bacillati</taxon>
        <taxon>Actinomycetota</taxon>
        <taxon>Actinomycetes</taxon>
        <taxon>Micrococcales</taxon>
        <taxon>Microbacteriaceae</taxon>
        <taxon>Microterricola</taxon>
    </lineage>
</organism>
<dbReference type="InterPro" id="IPR002937">
    <property type="entry name" value="Amino_oxidase"/>
</dbReference>
<proteinExistence type="predicted"/>
<accession>A0ABX5AXG8</accession>
<dbReference type="RefSeq" id="WP_104474588.1">
    <property type="nucleotide sequence ID" value="NZ_MPZN01000010.1"/>
</dbReference>
<comment type="caution">
    <text evidence="2">The sequence shown here is derived from an EMBL/GenBank/DDBJ whole genome shotgun (WGS) entry which is preliminary data.</text>
</comment>
<dbReference type="EMBL" id="MPZN01000010">
    <property type="protein sequence ID" value="PPL19623.1"/>
    <property type="molecule type" value="Genomic_DNA"/>
</dbReference>
<reference evidence="2 3" key="1">
    <citation type="journal article" date="2008" name="Int. J. Syst. Evol. Microbiol.">
        <title>Leifsonia pindariensis sp. nov., isolated from the Pindari glacier of the Indian Himalayas, and emended description of the genus Leifsonia.</title>
        <authorList>
            <person name="Reddy G.S."/>
            <person name="Prabagaran S.R."/>
            <person name="Shivaji S."/>
        </authorList>
    </citation>
    <scope>NUCLEOTIDE SEQUENCE [LARGE SCALE GENOMIC DNA]</scope>
    <source>
        <strain evidence="2 3">PON 10</strain>
    </source>
</reference>
<keyword evidence="3" id="KW-1185">Reference proteome</keyword>
<dbReference type="Gene3D" id="3.50.50.60">
    <property type="entry name" value="FAD/NAD(P)-binding domain"/>
    <property type="match status" value="1"/>
</dbReference>
<evidence type="ECO:0000259" key="1">
    <source>
        <dbReference type="Pfam" id="PF01593"/>
    </source>
</evidence>
<dbReference type="Proteomes" id="UP000237755">
    <property type="component" value="Unassembled WGS sequence"/>
</dbReference>
<evidence type="ECO:0000313" key="3">
    <source>
        <dbReference type="Proteomes" id="UP000237755"/>
    </source>
</evidence>
<dbReference type="InterPro" id="IPR036188">
    <property type="entry name" value="FAD/NAD-bd_sf"/>
</dbReference>
<feature type="domain" description="Amine oxidase" evidence="1">
    <location>
        <begin position="21"/>
        <end position="493"/>
    </location>
</feature>
<gene>
    <name evidence="2" type="ORF">GY24_04690</name>
</gene>
<dbReference type="Gene3D" id="1.10.3110.10">
    <property type="entry name" value="protoporphyrinogen ix oxidase, domain 3"/>
    <property type="match status" value="1"/>
</dbReference>
<name>A0ABX5AXG8_9MICO</name>
<protein>
    <recommendedName>
        <fullName evidence="1">Amine oxidase domain-containing protein</fullName>
    </recommendedName>
</protein>
<dbReference type="Gene3D" id="3.90.660.20">
    <property type="entry name" value="Protoporphyrinogen oxidase, mitochondrial, domain 2"/>
    <property type="match status" value="1"/>
</dbReference>
<dbReference type="SUPFAM" id="SSF54373">
    <property type="entry name" value="FAD-linked reductases, C-terminal domain"/>
    <property type="match status" value="1"/>
</dbReference>
<dbReference type="SUPFAM" id="SSF51905">
    <property type="entry name" value="FAD/NAD(P)-binding domain"/>
    <property type="match status" value="1"/>
</dbReference>
<dbReference type="Pfam" id="PF01593">
    <property type="entry name" value="Amino_oxidase"/>
    <property type="match status" value="1"/>
</dbReference>
<evidence type="ECO:0000313" key="2">
    <source>
        <dbReference type="EMBL" id="PPL19623.1"/>
    </source>
</evidence>
<dbReference type="PANTHER" id="PTHR42923:SF3">
    <property type="entry name" value="PROTOPORPHYRINOGEN OXIDASE"/>
    <property type="match status" value="1"/>
</dbReference>